<feature type="chain" id="PRO_5032377430" description="Carboxypeptidase-like regulatory domain-containing protein" evidence="1">
    <location>
        <begin position="21"/>
        <end position="327"/>
    </location>
</feature>
<organism evidence="2 3">
    <name type="scientific">Mucilaginibacter gotjawali</name>
    <dbReference type="NCBI Taxonomy" id="1550579"/>
    <lineage>
        <taxon>Bacteria</taxon>
        <taxon>Pseudomonadati</taxon>
        <taxon>Bacteroidota</taxon>
        <taxon>Sphingobacteriia</taxon>
        <taxon>Sphingobacteriales</taxon>
        <taxon>Sphingobacteriaceae</taxon>
        <taxon>Mucilaginibacter</taxon>
    </lineage>
</organism>
<evidence type="ECO:0000313" key="2">
    <source>
        <dbReference type="EMBL" id="MBB3056707.1"/>
    </source>
</evidence>
<dbReference type="InterPro" id="IPR008969">
    <property type="entry name" value="CarboxyPept-like_regulatory"/>
</dbReference>
<dbReference type="AlphaFoldDB" id="A0A839SJN2"/>
<dbReference type="OrthoDB" id="787919at2"/>
<sequence length="327" mass="36486">MKKTTILFLLSGFVFKIAAAQTLTINGSVKDDIGNYVPLAYVQDKADNTATRTDSLGKFSLKASANATLLITSAGYEKKVISVNGNSNILVVLKSEKTNADVQAQTPSAFNNYTAYNGVANTLLYNTNAAGAFLPTFHPVEETKGSRYLFTDWVSGFVVDQQDSVYKNPKYGFNYDKLNGGLLLTTDKHAAIEIDPSKIKSFTLYDNMSQPQVYVYVPEINKTHYPMLLSEGKNYKIYKLTSTKFVKNDYHTDGMTSVGNNYDEYVDTYTYYVYNVQTKQVQELAPKKKAIKTVFASEGKKVDSFFSAYDGSIDDTYIRSLGDFMNQ</sequence>
<protein>
    <recommendedName>
        <fullName evidence="4">Carboxypeptidase-like regulatory domain-containing protein</fullName>
    </recommendedName>
</protein>
<evidence type="ECO:0008006" key="4">
    <source>
        <dbReference type="Google" id="ProtNLM"/>
    </source>
</evidence>
<keyword evidence="3" id="KW-1185">Reference proteome</keyword>
<keyword evidence="1" id="KW-0732">Signal</keyword>
<reference evidence="2" key="1">
    <citation type="submission" date="2020-08" db="EMBL/GenBank/DDBJ databases">
        <title>Genomic Encyclopedia of Type Strains, Phase III (KMG-III): the genomes of soil and plant-associated and newly described type strains.</title>
        <authorList>
            <person name="Whitman W."/>
        </authorList>
    </citation>
    <scope>NUCLEOTIDE SEQUENCE [LARGE SCALE GENOMIC DNA]</scope>
    <source>
        <strain evidence="2">CECT 8628</strain>
    </source>
</reference>
<feature type="signal peptide" evidence="1">
    <location>
        <begin position="1"/>
        <end position="20"/>
    </location>
</feature>
<dbReference type="Proteomes" id="UP000539265">
    <property type="component" value="Unassembled WGS sequence"/>
</dbReference>
<dbReference type="Pfam" id="PF13715">
    <property type="entry name" value="CarbopepD_reg_2"/>
    <property type="match status" value="1"/>
</dbReference>
<dbReference type="RefSeq" id="WP_096356153.1">
    <property type="nucleotide sequence ID" value="NZ_AP017313.1"/>
</dbReference>
<accession>A0A839SJN2</accession>
<proteinExistence type="predicted"/>
<dbReference type="SUPFAM" id="SSF49464">
    <property type="entry name" value="Carboxypeptidase regulatory domain-like"/>
    <property type="match status" value="1"/>
</dbReference>
<gene>
    <name evidence="2" type="ORF">FHS11_003133</name>
</gene>
<comment type="caution">
    <text evidence="2">The sequence shown here is derived from an EMBL/GenBank/DDBJ whole genome shotgun (WGS) entry which is preliminary data.</text>
</comment>
<name>A0A839SJN2_9SPHI</name>
<evidence type="ECO:0000313" key="3">
    <source>
        <dbReference type="Proteomes" id="UP000539265"/>
    </source>
</evidence>
<dbReference type="EMBL" id="JACHWX010000009">
    <property type="protein sequence ID" value="MBB3056707.1"/>
    <property type="molecule type" value="Genomic_DNA"/>
</dbReference>
<evidence type="ECO:0000256" key="1">
    <source>
        <dbReference type="SAM" id="SignalP"/>
    </source>
</evidence>